<dbReference type="SMART" id="SM00174">
    <property type="entry name" value="RHO"/>
    <property type="match status" value="1"/>
</dbReference>
<evidence type="ECO:0000313" key="3">
    <source>
        <dbReference type="Proteomes" id="UP000179807"/>
    </source>
</evidence>
<dbReference type="PRINTS" id="PR00449">
    <property type="entry name" value="RASTRNSFRMNG"/>
</dbReference>
<dbReference type="InterPro" id="IPR027417">
    <property type="entry name" value="P-loop_NTPase"/>
</dbReference>
<dbReference type="Proteomes" id="UP000179807">
    <property type="component" value="Unassembled WGS sequence"/>
</dbReference>
<accession>A0A1J4KF55</accession>
<dbReference type="InterPro" id="IPR005225">
    <property type="entry name" value="Small_GTP-bd"/>
</dbReference>
<gene>
    <name evidence="2" type="ORF">TRFO_23718</name>
</gene>
<dbReference type="Gene3D" id="3.40.50.300">
    <property type="entry name" value="P-loop containing nucleotide triphosphate hydrolases"/>
    <property type="match status" value="1"/>
</dbReference>
<proteinExistence type="predicted"/>
<reference evidence="2" key="1">
    <citation type="submission" date="2016-10" db="EMBL/GenBank/DDBJ databases">
        <authorList>
            <person name="Benchimol M."/>
            <person name="Almeida L.G."/>
            <person name="Vasconcelos A.T."/>
            <person name="Perreira-Neves A."/>
            <person name="Rosa I.A."/>
            <person name="Tasca T."/>
            <person name="Bogo M.R."/>
            <person name="de Souza W."/>
        </authorList>
    </citation>
    <scope>NUCLEOTIDE SEQUENCE [LARGE SCALE GENOMIC DNA]</scope>
    <source>
        <strain evidence="2">K</strain>
    </source>
</reference>
<dbReference type="SUPFAM" id="SSF52540">
    <property type="entry name" value="P-loop containing nucleoside triphosphate hydrolases"/>
    <property type="match status" value="1"/>
</dbReference>
<evidence type="ECO:0000256" key="1">
    <source>
        <dbReference type="ARBA" id="ARBA00022741"/>
    </source>
</evidence>
<organism evidence="2 3">
    <name type="scientific">Tritrichomonas foetus</name>
    <dbReference type="NCBI Taxonomy" id="1144522"/>
    <lineage>
        <taxon>Eukaryota</taxon>
        <taxon>Metamonada</taxon>
        <taxon>Parabasalia</taxon>
        <taxon>Tritrichomonadida</taxon>
        <taxon>Tritrichomonadidae</taxon>
        <taxon>Tritrichomonas</taxon>
    </lineage>
</organism>
<dbReference type="NCBIfam" id="TIGR00231">
    <property type="entry name" value="small_GTP"/>
    <property type="match status" value="1"/>
</dbReference>
<protein>
    <submittedName>
        <fullName evidence="2">Small GTP-binding protein</fullName>
    </submittedName>
</protein>
<dbReference type="PROSITE" id="PS51421">
    <property type="entry name" value="RAS"/>
    <property type="match status" value="1"/>
</dbReference>
<dbReference type="RefSeq" id="XP_068361141.1">
    <property type="nucleotide sequence ID" value="XM_068503323.1"/>
</dbReference>
<evidence type="ECO:0000313" key="2">
    <source>
        <dbReference type="EMBL" id="OHT08005.1"/>
    </source>
</evidence>
<keyword evidence="1" id="KW-0547">Nucleotide-binding</keyword>
<dbReference type="SMART" id="SM00175">
    <property type="entry name" value="RAB"/>
    <property type="match status" value="1"/>
</dbReference>
<sequence length="204" mass="22686">MFLYFKKKKKMKMMNATESKVILVGEPSVGKTSLISQFNNKVFESESESTVGASFVSKAVNASTGPVQLHIWDTAGQERYRSLIPMYSRNSTAAILVIDTTNIASYTTKENWIEVLKNNCPPSCRVYVCANKIDLDCVIPVNELQTWAENANYHFFKTSAKDFASVEAVFKAIAEDIIQNDQGRLKEEGKGEIEAADTKKGCCS</sequence>
<comment type="caution">
    <text evidence="2">The sequence shown here is derived from an EMBL/GenBank/DDBJ whole genome shotgun (WGS) entry which is preliminary data.</text>
</comment>
<dbReference type="FunFam" id="3.40.50.300:FF:000808">
    <property type="entry name" value="Small GTP-binding protein, putative"/>
    <property type="match status" value="1"/>
</dbReference>
<dbReference type="EMBL" id="MLAK01000681">
    <property type="protein sequence ID" value="OHT08005.1"/>
    <property type="molecule type" value="Genomic_DNA"/>
</dbReference>
<dbReference type="GeneID" id="94838027"/>
<dbReference type="AlphaFoldDB" id="A0A1J4KF55"/>
<name>A0A1J4KF55_9EUKA</name>
<dbReference type="GO" id="GO:0003924">
    <property type="term" value="F:GTPase activity"/>
    <property type="evidence" value="ECO:0007669"/>
    <property type="project" value="InterPro"/>
</dbReference>
<keyword evidence="3" id="KW-1185">Reference proteome</keyword>
<dbReference type="OrthoDB" id="10020193at2759"/>
<dbReference type="PROSITE" id="PS51419">
    <property type="entry name" value="RAB"/>
    <property type="match status" value="1"/>
</dbReference>
<dbReference type="InterPro" id="IPR001806">
    <property type="entry name" value="Small_GTPase"/>
</dbReference>
<dbReference type="VEuPathDB" id="TrichDB:TRFO_23718"/>
<dbReference type="Pfam" id="PF00071">
    <property type="entry name" value="Ras"/>
    <property type="match status" value="1"/>
</dbReference>
<dbReference type="SMART" id="SM00173">
    <property type="entry name" value="RAS"/>
    <property type="match status" value="1"/>
</dbReference>
<dbReference type="PANTHER" id="PTHR47978">
    <property type="match status" value="1"/>
</dbReference>
<dbReference type="CDD" id="cd00154">
    <property type="entry name" value="Rab"/>
    <property type="match status" value="1"/>
</dbReference>
<dbReference type="GO" id="GO:0005525">
    <property type="term" value="F:GTP binding"/>
    <property type="evidence" value="ECO:0007669"/>
    <property type="project" value="InterPro"/>
</dbReference>